<dbReference type="Proteomes" id="UP000823485">
    <property type="component" value="Unassembled WGS sequence"/>
</dbReference>
<evidence type="ECO:0000256" key="2">
    <source>
        <dbReference type="ARBA" id="ARBA00022475"/>
    </source>
</evidence>
<keyword evidence="4" id="KW-0808">Transferase</keyword>
<evidence type="ECO:0000256" key="3">
    <source>
        <dbReference type="ARBA" id="ARBA00022519"/>
    </source>
</evidence>
<evidence type="ECO:0000256" key="1">
    <source>
        <dbReference type="ARBA" id="ARBA00004533"/>
    </source>
</evidence>
<evidence type="ECO:0000256" key="4">
    <source>
        <dbReference type="ARBA" id="ARBA00022679"/>
    </source>
</evidence>
<organism evidence="7 8">
    <name type="scientific">Siminovitchia thermophila</name>
    <dbReference type="NCBI Taxonomy" id="1245522"/>
    <lineage>
        <taxon>Bacteria</taxon>
        <taxon>Bacillati</taxon>
        <taxon>Bacillota</taxon>
        <taxon>Bacilli</taxon>
        <taxon>Bacillales</taxon>
        <taxon>Bacillaceae</taxon>
        <taxon>Siminovitchia</taxon>
    </lineage>
</organism>
<keyword evidence="6 7" id="KW-0012">Acyltransferase</keyword>
<accession>A0ABS2R4V6</accession>
<dbReference type="EMBL" id="JAFBFH010000003">
    <property type="protein sequence ID" value="MBM7713656.1"/>
    <property type="molecule type" value="Genomic_DNA"/>
</dbReference>
<dbReference type="RefSeq" id="WP_205178556.1">
    <property type="nucleotide sequence ID" value="NZ_JAFBFH010000003.1"/>
</dbReference>
<evidence type="ECO:0000256" key="6">
    <source>
        <dbReference type="ARBA" id="ARBA00023315"/>
    </source>
</evidence>
<proteinExistence type="predicted"/>
<keyword evidence="5" id="KW-0472">Membrane</keyword>
<dbReference type="Pfam" id="PF03279">
    <property type="entry name" value="Lip_A_acyltrans"/>
    <property type="match status" value="1"/>
</dbReference>
<protein>
    <submittedName>
        <fullName evidence="7">Lauroyl/myristoyl acyltransferase</fullName>
    </submittedName>
</protein>
<dbReference type="GO" id="GO:0016746">
    <property type="term" value="F:acyltransferase activity"/>
    <property type="evidence" value="ECO:0007669"/>
    <property type="project" value="UniProtKB-KW"/>
</dbReference>
<keyword evidence="3" id="KW-0997">Cell inner membrane</keyword>
<comment type="caution">
    <text evidence="7">The sequence shown here is derived from an EMBL/GenBank/DDBJ whole genome shotgun (WGS) entry which is preliminary data.</text>
</comment>
<evidence type="ECO:0000313" key="7">
    <source>
        <dbReference type="EMBL" id="MBM7713656.1"/>
    </source>
</evidence>
<name>A0ABS2R4V6_9BACI</name>
<dbReference type="InterPro" id="IPR004960">
    <property type="entry name" value="LipA_acyltrans"/>
</dbReference>
<evidence type="ECO:0000256" key="5">
    <source>
        <dbReference type="ARBA" id="ARBA00023136"/>
    </source>
</evidence>
<evidence type="ECO:0000313" key="8">
    <source>
        <dbReference type="Proteomes" id="UP000823485"/>
    </source>
</evidence>
<keyword evidence="2" id="KW-1003">Cell membrane</keyword>
<keyword evidence="8" id="KW-1185">Reference proteome</keyword>
<gene>
    <name evidence="7" type="ORF">JOC94_000625</name>
</gene>
<comment type="subcellular location">
    <subcellularLocation>
        <location evidence="1">Cell inner membrane</location>
    </subcellularLocation>
</comment>
<sequence>MDKKAQNLVEGFFNPMDLLDKNELFKRLRNMEPGNLFDVMESIRRDEIKKLRETGFWESNLQHIHQNLKHFDMENVFPKDQLVEFIQYLMSTSSLWPAYFMIMSHDDRFISEHVTIRNIEYLDQALIDGNGAILGQLHWGPFQLLFPLLVKLGYPIFQLFGEKDAEIWAVDMIKAYFPENLWSNFKTATVPESGFLVKALKALKRNSFVALPLEVNGSDILPRQTLQFLGNEIYAPDGSASIAAITKSPIILVRVEAVRDQVEIIFDEPIYIHHKKDVAEVNKRIFNKMEYHIKENPLQWRGWAFLEEMVVQKEMSK</sequence>
<reference evidence="7 8" key="1">
    <citation type="submission" date="2021-01" db="EMBL/GenBank/DDBJ databases">
        <title>Genomic Encyclopedia of Type Strains, Phase IV (KMG-IV): sequencing the most valuable type-strain genomes for metagenomic binning, comparative biology and taxonomic classification.</title>
        <authorList>
            <person name="Goeker M."/>
        </authorList>
    </citation>
    <scope>NUCLEOTIDE SEQUENCE [LARGE SCALE GENOMIC DNA]</scope>
    <source>
        <strain evidence="7 8">DSM 105453</strain>
    </source>
</reference>